<gene>
    <name evidence="2" type="ORF">ACFFX0_17130</name>
</gene>
<comment type="caution">
    <text evidence="2">The sequence shown here is derived from an EMBL/GenBank/DDBJ whole genome shotgun (WGS) entry which is preliminary data.</text>
</comment>
<reference evidence="2 3" key="1">
    <citation type="submission" date="2024-09" db="EMBL/GenBank/DDBJ databases">
        <authorList>
            <person name="Sun Q."/>
            <person name="Mori K."/>
        </authorList>
    </citation>
    <scope>NUCLEOTIDE SEQUENCE [LARGE SCALE GENOMIC DNA]</scope>
    <source>
        <strain evidence="2 3">CCM 7609</strain>
    </source>
</reference>
<keyword evidence="3" id="KW-1185">Reference proteome</keyword>
<organism evidence="2 3">
    <name type="scientific">Citricoccus parietis</name>
    <dbReference type="NCBI Taxonomy" id="592307"/>
    <lineage>
        <taxon>Bacteria</taxon>
        <taxon>Bacillati</taxon>
        <taxon>Actinomycetota</taxon>
        <taxon>Actinomycetes</taxon>
        <taxon>Micrococcales</taxon>
        <taxon>Micrococcaceae</taxon>
        <taxon>Citricoccus</taxon>
    </lineage>
</organism>
<dbReference type="EMBL" id="JBHMFI010000001">
    <property type="protein sequence ID" value="MFB9072830.1"/>
    <property type="molecule type" value="Genomic_DNA"/>
</dbReference>
<accession>A0ABV5G1M4</accession>
<name>A0ABV5G1M4_9MICC</name>
<dbReference type="Proteomes" id="UP001589575">
    <property type="component" value="Unassembled WGS sequence"/>
</dbReference>
<evidence type="ECO:0000256" key="1">
    <source>
        <dbReference type="SAM" id="MobiDB-lite"/>
    </source>
</evidence>
<evidence type="ECO:0000313" key="2">
    <source>
        <dbReference type="EMBL" id="MFB9072830.1"/>
    </source>
</evidence>
<feature type="region of interest" description="Disordered" evidence="1">
    <location>
        <begin position="1"/>
        <end position="25"/>
    </location>
</feature>
<proteinExistence type="predicted"/>
<protein>
    <submittedName>
        <fullName evidence="2">Uncharacterized protein</fullName>
    </submittedName>
</protein>
<evidence type="ECO:0000313" key="3">
    <source>
        <dbReference type="Proteomes" id="UP001589575"/>
    </source>
</evidence>
<sequence>MPWGGRSGTTRWMAGRVDGAGRVMSSPARTGSLLTGWWDGSVERSKWRVSRKTSSVGSRAHVRSCST</sequence>